<feature type="compositionally biased region" description="Acidic residues" evidence="1">
    <location>
        <begin position="494"/>
        <end position="528"/>
    </location>
</feature>
<reference evidence="4" key="1">
    <citation type="journal article" date="2019" name="Sci. Rep.">
        <title>Draft genome of Tanacetum cinerariifolium, the natural source of mosquito coil.</title>
        <authorList>
            <person name="Yamashiro T."/>
            <person name="Shiraishi A."/>
            <person name="Satake H."/>
            <person name="Nakayama K."/>
        </authorList>
    </citation>
    <scope>NUCLEOTIDE SEQUENCE</scope>
</reference>
<evidence type="ECO:0000256" key="2">
    <source>
        <dbReference type="SAM" id="Phobius"/>
    </source>
</evidence>
<sequence length="825" mass="92727">YDEFGSKMMLDVGANEMNTFLQVLKLIDFVGKVKVFRVFEMIEHDGRACIYGAFVSVNTNDIFTNDEFPILNVGRKIISKDNVEIQANKSAGRKEANNSTCTQANDQGVNSKEIDLHEEHFVLPIWSAYSTTVKSSGDKIKQNNAFKTSEKPISQNANTSSTNLHNTVSKPFSTAGPSRAFNDGKLSYLDDTSMPHLEDIYASPNLPFGKKAIRTKWVYKNKKDERGVVVINKVRLVAHGHRQEEWIDYDEVFAPVARIKAIRIFLAFASYMGFIVYMVVKALYGLHQAPKAWYATLSNFLEKSRYRRGAIDKTLFIKQDKKDIMLVQVYVDDIIFGSTKKSWRDEFEELMKNSVKTASTPIETQKPLVKDEEAADVDVHLYRFQVTSKTSHLQVVKRIFRILISWQCKKHTIMATSTIKAEYVAAAHCCAEDSHDDNVADLLTKAFDVSRWVVIAMFWKTKTFITINNISQINAKVAGKPVVITEASIRGDGNDEPLDDNEDDDTNDEDLKEEPFEEEEDYKEEEEDHLAPNDSSAVPIVDPVLPAGDTEALEADEPTHAPRSPIIIPLSQTHLRRARKSVRPEPPMSVSIKACIARHAALPSPPLIVPSLSLPLPSPLTTSPNDTGAPLGYTAAGIRMRALLPSTSHKTDIPEADMPPQMRACLTTPTTRFEVGESSAAGATRQPGPTESDLRRYRVEQAGYGITDMWDEIVETLMKIAPTTLEGVDQRVTDLDTTIRQRTDEFEIRFKETQDDRALLRARVNTLFKDRPDHRRTTMLMDREAMYAREAWAFSKDRSSAIAAHVRTLEAYVAALIAQTSSLHT</sequence>
<name>A0A699GTT8_TANCI</name>
<protein>
    <recommendedName>
        <fullName evidence="3">Reverse transcriptase Ty1/copia-type domain-containing protein</fullName>
    </recommendedName>
</protein>
<dbReference type="Pfam" id="PF07727">
    <property type="entry name" value="RVT_2"/>
    <property type="match status" value="1"/>
</dbReference>
<dbReference type="InterPro" id="IPR013103">
    <property type="entry name" value="RVT_2"/>
</dbReference>
<dbReference type="EMBL" id="BKCJ010042025">
    <property type="protein sequence ID" value="GEW01371.1"/>
    <property type="molecule type" value="Genomic_DNA"/>
</dbReference>
<organism evidence="4">
    <name type="scientific">Tanacetum cinerariifolium</name>
    <name type="common">Dalmatian daisy</name>
    <name type="synonym">Chrysanthemum cinerariifolium</name>
    <dbReference type="NCBI Taxonomy" id="118510"/>
    <lineage>
        <taxon>Eukaryota</taxon>
        <taxon>Viridiplantae</taxon>
        <taxon>Streptophyta</taxon>
        <taxon>Embryophyta</taxon>
        <taxon>Tracheophyta</taxon>
        <taxon>Spermatophyta</taxon>
        <taxon>Magnoliopsida</taxon>
        <taxon>eudicotyledons</taxon>
        <taxon>Gunneridae</taxon>
        <taxon>Pentapetalae</taxon>
        <taxon>asterids</taxon>
        <taxon>campanulids</taxon>
        <taxon>Asterales</taxon>
        <taxon>Asteraceae</taxon>
        <taxon>Asteroideae</taxon>
        <taxon>Anthemideae</taxon>
        <taxon>Anthemidinae</taxon>
        <taxon>Tanacetum</taxon>
    </lineage>
</organism>
<feature type="domain" description="Reverse transcriptase Ty1/copia-type" evidence="3">
    <location>
        <begin position="201"/>
        <end position="277"/>
    </location>
</feature>
<gene>
    <name evidence="4" type="ORF">Tci_173347</name>
</gene>
<dbReference type="AlphaFoldDB" id="A0A699GTT8"/>
<feature type="region of interest" description="Disordered" evidence="1">
    <location>
        <begin position="488"/>
        <end position="543"/>
    </location>
</feature>
<comment type="caution">
    <text evidence="4">The sequence shown here is derived from an EMBL/GenBank/DDBJ whole genome shotgun (WGS) entry which is preliminary data.</text>
</comment>
<evidence type="ECO:0000259" key="3">
    <source>
        <dbReference type="Pfam" id="PF07727"/>
    </source>
</evidence>
<accession>A0A699GTT8</accession>
<evidence type="ECO:0000256" key="1">
    <source>
        <dbReference type="SAM" id="MobiDB-lite"/>
    </source>
</evidence>
<proteinExistence type="predicted"/>
<evidence type="ECO:0000313" key="4">
    <source>
        <dbReference type="EMBL" id="GEW01371.1"/>
    </source>
</evidence>
<feature type="non-terminal residue" evidence="4">
    <location>
        <position position="1"/>
    </location>
</feature>
<keyword evidence="2" id="KW-0472">Membrane</keyword>
<feature type="transmembrane region" description="Helical" evidence="2">
    <location>
        <begin position="264"/>
        <end position="284"/>
    </location>
</feature>
<keyword evidence="2" id="KW-1133">Transmembrane helix</keyword>
<keyword evidence="2" id="KW-0812">Transmembrane</keyword>